<dbReference type="GO" id="GO:0032259">
    <property type="term" value="P:methylation"/>
    <property type="evidence" value="ECO:0007669"/>
    <property type="project" value="UniProtKB-KW"/>
</dbReference>
<dbReference type="Pfam" id="PF20465">
    <property type="entry name" value="MmeI_hel"/>
    <property type="match status" value="1"/>
</dbReference>
<keyword evidence="3" id="KW-0808">Transferase</keyword>
<accession>A0A6S6T4T4</accession>
<gene>
    <name evidence="3" type="ORF">HELGO_WM95508</name>
</gene>
<keyword evidence="3" id="KW-0489">Methyltransferase</keyword>
<evidence type="ECO:0000313" key="3">
    <source>
        <dbReference type="EMBL" id="CAA6811727.1"/>
    </source>
</evidence>
<dbReference type="AlphaFoldDB" id="A0A6S6T4T4"/>
<sequence length="326" mass="36689">MAETDTQADDFISRWQDKDGTEQSNLQLFLTELCELLAVDKPVPAAADNTENAYVFERRVDMAQYDGQVNRGFIDLYRRDCFVLEGKQSNKKLDSGGWNKAMLRAYEQADAYIRAMPVEEGKPPFLIVTDVGRSIELFSEFSRSGSTYIPFPDSSSHRLKLEALRYPETRAMLAAIWADPESLDPSKRSAKVTRAIANHLAGLAKSLEKFHSAEVVGTFLMRCLFTMFAEDVGLLPKDSFTDLLERLHDKPESFAPAVQHLWTLMNAGGYDGVTMEQIKRFNGGLFADASALKLSRGQIQMLYQAARSDWQYVEPAIFGTLLERAL</sequence>
<proteinExistence type="predicted"/>
<dbReference type="EMBL" id="CACVAV010000189">
    <property type="protein sequence ID" value="CAA6811727.1"/>
    <property type="molecule type" value="Genomic_DNA"/>
</dbReference>
<feature type="domain" description="MmeI-like N-terminal" evidence="1">
    <location>
        <begin position="8"/>
        <end position="209"/>
    </location>
</feature>
<dbReference type="InterPro" id="IPR046819">
    <property type="entry name" value="MmeI_hel"/>
</dbReference>
<evidence type="ECO:0000259" key="2">
    <source>
        <dbReference type="Pfam" id="PF20465"/>
    </source>
</evidence>
<dbReference type="InterPro" id="IPR046817">
    <property type="entry name" value="MmeI_N"/>
</dbReference>
<name>A0A6S6T4T4_9GAMM</name>
<feature type="domain" description="MmeI-like helicase spacer" evidence="2">
    <location>
        <begin position="216"/>
        <end position="286"/>
    </location>
</feature>
<dbReference type="GO" id="GO:0008168">
    <property type="term" value="F:methyltransferase activity"/>
    <property type="evidence" value="ECO:0007669"/>
    <property type="project" value="UniProtKB-KW"/>
</dbReference>
<reference evidence="3" key="1">
    <citation type="submission" date="2020-01" db="EMBL/GenBank/DDBJ databases">
        <authorList>
            <person name="Meier V. D."/>
            <person name="Meier V D."/>
        </authorList>
    </citation>
    <scope>NUCLEOTIDE SEQUENCE</scope>
    <source>
        <strain evidence="3">HLG_WM_MAG_08</strain>
    </source>
</reference>
<dbReference type="Pfam" id="PF20464">
    <property type="entry name" value="MmeI_N"/>
    <property type="match status" value="1"/>
</dbReference>
<feature type="non-terminal residue" evidence="3">
    <location>
        <position position="326"/>
    </location>
</feature>
<evidence type="ECO:0000259" key="1">
    <source>
        <dbReference type="Pfam" id="PF20464"/>
    </source>
</evidence>
<organism evidence="3">
    <name type="scientific">uncultured Thiotrichaceae bacterium</name>
    <dbReference type="NCBI Taxonomy" id="298394"/>
    <lineage>
        <taxon>Bacteria</taxon>
        <taxon>Pseudomonadati</taxon>
        <taxon>Pseudomonadota</taxon>
        <taxon>Gammaproteobacteria</taxon>
        <taxon>Thiotrichales</taxon>
        <taxon>Thiotrichaceae</taxon>
        <taxon>environmental samples</taxon>
    </lineage>
</organism>
<protein>
    <submittedName>
        <fullName evidence="3">SAM-dependent methyltransferase</fullName>
    </submittedName>
</protein>